<organism evidence="2">
    <name type="scientific">Clostridioides difficile</name>
    <name type="common">Peptoclostridium difficile</name>
    <dbReference type="NCBI Taxonomy" id="1496"/>
    <lineage>
        <taxon>Bacteria</taxon>
        <taxon>Bacillati</taxon>
        <taxon>Bacillota</taxon>
        <taxon>Clostridia</taxon>
        <taxon>Peptostreptococcales</taxon>
        <taxon>Peptostreptococcaceae</taxon>
        <taxon>Clostridioides</taxon>
    </lineage>
</organism>
<feature type="domain" description="DUF1835" evidence="1">
    <location>
        <begin position="3"/>
        <end position="40"/>
    </location>
</feature>
<accession>A0A381IB05</accession>
<evidence type="ECO:0000313" key="2">
    <source>
        <dbReference type="EMBL" id="SUY24154.1"/>
    </source>
</evidence>
<sequence length="42" mass="4890">MAHICFEDICYLLLKEAMKLKLIPHNKIVLFEDDLSIGNILM</sequence>
<dbReference type="InterPro" id="IPR014973">
    <property type="entry name" value="DUF1835"/>
</dbReference>
<proteinExistence type="predicted"/>
<evidence type="ECO:0000259" key="1">
    <source>
        <dbReference type="Pfam" id="PF08874"/>
    </source>
</evidence>
<dbReference type="Pfam" id="PF08874">
    <property type="entry name" value="DUF1835"/>
    <property type="match status" value="1"/>
</dbReference>
<gene>
    <name evidence="2" type="ORF">NCTC13307_02130</name>
</gene>
<name>A0A381IB05_CLODI</name>
<dbReference type="AlphaFoldDB" id="A0A381IB05"/>
<reference evidence="2" key="1">
    <citation type="submission" date="2018-06" db="EMBL/GenBank/DDBJ databases">
        <authorList>
            <consortium name="Pathogen Informatics"/>
            <person name="Doyle S."/>
        </authorList>
    </citation>
    <scope>NUCLEOTIDE SEQUENCE</scope>
    <source>
        <strain evidence="2">NCTC13307</strain>
    </source>
</reference>
<dbReference type="EMBL" id="UFWD01000001">
    <property type="protein sequence ID" value="SUY24154.1"/>
    <property type="molecule type" value="Genomic_DNA"/>
</dbReference>
<protein>
    <submittedName>
        <fullName evidence="2">Domain of uncharacterized function (DUF1835)</fullName>
    </submittedName>
</protein>